<protein>
    <submittedName>
        <fullName evidence="3">Protein kinase domain-containing protein</fullName>
    </submittedName>
</protein>
<gene>
    <name evidence="1" type="ORF">ECPE_LOCUS16289</name>
</gene>
<dbReference type="EMBL" id="UZAN01063685">
    <property type="protein sequence ID" value="VDP93561.1"/>
    <property type="molecule type" value="Genomic_DNA"/>
</dbReference>
<dbReference type="WBParaSite" id="ECPE_0001633201-mRNA-1">
    <property type="protein sequence ID" value="ECPE_0001633201-mRNA-1"/>
    <property type="gene ID" value="ECPE_0001633201"/>
</dbReference>
<dbReference type="Proteomes" id="UP000272942">
    <property type="component" value="Unassembled WGS sequence"/>
</dbReference>
<dbReference type="AlphaFoldDB" id="A0A183BAQ4"/>
<evidence type="ECO:0000313" key="2">
    <source>
        <dbReference type="Proteomes" id="UP000272942"/>
    </source>
</evidence>
<reference evidence="3" key="1">
    <citation type="submission" date="2016-06" db="UniProtKB">
        <authorList>
            <consortium name="WormBaseParasite"/>
        </authorList>
    </citation>
    <scope>IDENTIFICATION</scope>
</reference>
<proteinExistence type="predicted"/>
<evidence type="ECO:0000313" key="1">
    <source>
        <dbReference type="EMBL" id="VDP93561.1"/>
    </source>
</evidence>
<keyword evidence="2" id="KW-1185">Reference proteome</keyword>
<evidence type="ECO:0000313" key="3">
    <source>
        <dbReference type="WBParaSite" id="ECPE_0001633201-mRNA-1"/>
    </source>
</evidence>
<reference evidence="1 2" key="2">
    <citation type="submission" date="2018-11" db="EMBL/GenBank/DDBJ databases">
        <authorList>
            <consortium name="Pathogen Informatics"/>
        </authorList>
    </citation>
    <scope>NUCLEOTIDE SEQUENCE [LARGE SCALE GENOMIC DNA]</scope>
    <source>
        <strain evidence="1 2">Egypt</strain>
    </source>
</reference>
<accession>A0A183BAQ4</accession>
<organism evidence="3">
    <name type="scientific">Echinostoma caproni</name>
    <dbReference type="NCBI Taxonomy" id="27848"/>
    <lineage>
        <taxon>Eukaryota</taxon>
        <taxon>Metazoa</taxon>
        <taxon>Spiralia</taxon>
        <taxon>Lophotrochozoa</taxon>
        <taxon>Platyhelminthes</taxon>
        <taxon>Trematoda</taxon>
        <taxon>Digenea</taxon>
        <taxon>Plagiorchiida</taxon>
        <taxon>Echinostomata</taxon>
        <taxon>Echinostomatoidea</taxon>
        <taxon>Echinostomatidae</taxon>
        <taxon>Echinostoma</taxon>
    </lineage>
</organism>
<name>A0A183BAQ4_9TREM</name>
<sequence>MGHVTVCEYEFFARLDQLVDDAIGGKSQGGVQPSIGVSAPGASKAVRLRMKDIHQLGILVFYMATGTLPDDPVPRTEAAVSELLRGLDWSCTSAGDFIFTCMLCTRDSSVKKLASHSFLCDQLPVTPSLPEVRLLPPPVNPTTGSSDMAMDSGEIVFCCLLFKIFRFDRS</sequence>